<reference evidence="16" key="1">
    <citation type="submission" date="2019-08" db="EMBL/GenBank/DDBJ databases">
        <authorList>
            <person name="Kucharzyk K."/>
            <person name="Murdoch R.W."/>
            <person name="Higgins S."/>
            <person name="Loffler F."/>
        </authorList>
    </citation>
    <scope>NUCLEOTIDE SEQUENCE</scope>
</reference>
<keyword evidence="14" id="KW-0175">Coiled coil</keyword>
<evidence type="ECO:0000256" key="14">
    <source>
        <dbReference type="SAM" id="Coils"/>
    </source>
</evidence>
<accession>A0A644YCB2</accession>
<feature type="coiled-coil region" evidence="14">
    <location>
        <begin position="476"/>
        <end position="503"/>
    </location>
</feature>
<proteinExistence type="predicted"/>
<dbReference type="InterPro" id="IPR028082">
    <property type="entry name" value="Peripla_BP_I"/>
</dbReference>
<gene>
    <name evidence="16" type="primary">purR_27</name>
    <name evidence="16" type="ORF">SDC9_72696</name>
</gene>
<comment type="function">
    <text evidence="12">Member of the two-component regulatory system NreB/NreC involved in the control of dissimilatory nitrate/nitrite reduction in response to oxygen. NreB functions as a direct oxygen sensor histidine kinase which is autophosphorylated, in the absence of oxygen, probably at the conserved histidine residue, and transfers its phosphate group probably to a conserved aspartate residue of NreC. NreB/NreC activates the expression of the nitrate (narGHJI) and nitrite (nir) reductase operons, as well as the putative nitrate transporter gene narT.</text>
</comment>
<dbReference type="GO" id="GO:0000155">
    <property type="term" value="F:phosphorelay sensor kinase activity"/>
    <property type="evidence" value="ECO:0007669"/>
    <property type="project" value="InterPro"/>
</dbReference>
<evidence type="ECO:0000256" key="1">
    <source>
        <dbReference type="ARBA" id="ARBA00001966"/>
    </source>
</evidence>
<keyword evidence="10" id="KW-0238">DNA-binding</keyword>
<dbReference type="SMART" id="SM00387">
    <property type="entry name" value="HATPase_c"/>
    <property type="match status" value="1"/>
</dbReference>
<dbReference type="InterPro" id="IPR046335">
    <property type="entry name" value="LacI/GalR-like_sensor"/>
</dbReference>
<dbReference type="EMBL" id="VSSQ01004673">
    <property type="protein sequence ID" value="MPM26195.1"/>
    <property type="molecule type" value="Genomic_DNA"/>
</dbReference>
<dbReference type="GO" id="GO:0003700">
    <property type="term" value="F:DNA-binding transcription factor activity"/>
    <property type="evidence" value="ECO:0007669"/>
    <property type="project" value="TreeGrafter"/>
</dbReference>
<evidence type="ECO:0000256" key="6">
    <source>
        <dbReference type="ARBA" id="ARBA00022723"/>
    </source>
</evidence>
<comment type="caution">
    <text evidence="16">The sequence shown here is derived from an EMBL/GenBank/DDBJ whole genome shotgun (WGS) entry which is preliminary data.</text>
</comment>
<protein>
    <recommendedName>
        <fullName evidence="3">Oxygen sensor histidine kinase NreB</fullName>
    </recommendedName>
    <alternativeName>
        <fullName evidence="13">Nitrogen regulation protein B</fullName>
    </alternativeName>
</protein>
<evidence type="ECO:0000256" key="10">
    <source>
        <dbReference type="ARBA" id="ARBA00023125"/>
    </source>
</evidence>
<evidence type="ECO:0000256" key="2">
    <source>
        <dbReference type="ARBA" id="ARBA00004496"/>
    </source>
</evidence>
<dbReference type="AlphaFoldDB" id="A0A644YCB2"/>
<dbReference type="SUPFAM" id="SSF53822">
    <property type="entry name" value="Periplasmic binding protein-like I"/>
    <property type="match status" value="1"/>
</dbReference>
<dbReference type="GO" id="GO:0046872">
    <property type="term" value="F:metal ion binding"/>
    <property type="evidence" value="ECO:0007669"/>
    <property type="project" value="UniProtKB-KW"/>
</dbReference>
<dbReference type="CDD" id="cd06267">
    <property type="entry name" value="PBP1_LacI_sugar_binding-like"/>
    <property type="match status" value="1"/>
</dbReference>
<keyword evidence="5" id="KW-0963">Cytoplasm</keyword>
<evidence type="ECO:0000256" key="4">
    <source>
        <dbReference type="ARBA" id="ARBA00022485"/>
    </source>
</evidence>
<keyword evidence="7" id="KW-0408">Iron</keyword>
<dbReference type="CDD" id="cd16917">
    <property type="entry name" value="HATPase_UhpB-NarQ-NarX-like"/>
    <property type="match status" value="1"/>
</dbReference>
<sequence>MAYSSLKRIGFLATQFDEYYQNLVFGGALEEASKYPVQLIFYEGSNTDTLTKAGELDDTAFNLASKTKLDGLVIMANTMGSSYSRNRIEGYLSSFSHIPSVSIGVEFFGMHTLVADTTGGMTQITAHLYEVHQRRRFLFVAGPEGHPESEQRKTEFLDTLRSLMPSANPTVVYADFLEERAYEMVQEVLRHSSTYDAVVCANDQMAFGAIRALEERSLHVPAQVSVTGFDDIPYSTLSVPALTTIHQPTKELGRRAIEYLADKLGLARAQSKASVSDLSSAFVIRQSCGCVSDSVDETLLEESALQIRLRNLFSLQISERSRSGVLRRIEAAMVRSFSLEDILSEFSQGLKRLHIHFAAVVMFDTQGKTIEWSDLIMLYREQTTRVLAPYGLKFPTNQLLPDGLPSQYRSYVCEPLQFGSEQIGYFICTPDATDLHVYATLRDILTTSIKGALVMNLEKDRELALEKEVLRRTSELSAINKQLKTEVKQRKLLEQELLEISNNIMTRIGQDIHDDLCQDLAGLGMLAATLESALQKTNHAHERQLAKSISESALKSAYTAKQIARDLYPSDLEENGIIVAVTQLVKARTNPVGIKVELEVQEDFYVNGKEKAFHLYRIIQEALSNALHHADASHILVGLYHDHDMVTVKVEDDGVGFELKKGKAGSGMGLKILTYRANLIGGKLRIQSSKEGTSVTCRIPQ</sequence>
<dbReference type="PRINTS" id="PR00344">
    <property type="entry name" value="BCTRLSENSOR"/>
</dbReference>
<keyword evidence="6" id="KW-0479">Metal-binding</keyword>
<keyword evidence="11" id="KW-0804">Transcription</keyword>
<evidence type="ECO:0000313" key="16">
    <source>
        <dbReference type="EMBL" id="MPM26195.1"/>
    </source>
</evidence>
<evidence type="ECO:0000259" key="15">
    <source>
        <dbReference type="PROSITE" id="PS50109"/>
    </source>
</evidence>
<dbReference type="InterPro" id="IPR005467">
    <property type="entry name" value="His_kinase_dom"/>
</dbReference>
<keyword evidence="4" id="KW-0004">4Fe-4S</keyword>
<dbReference type="Gene3D" id="3.30.565.10">
    <property type="entry name" value="Histidine kinase-like ATPase, C-terminal domain"/>
    <property type="match status" value="1"/>
</dbReference>
<dbReference type="InterPro" id="IPR003594">
    <property type="entry name" value="HATPase_dom"/>
</dbReference>
<evidence type="ECO:0000256" key="11">
    <source>
        <dbReference type="ARBA" id="ARBA00023163"/>
    </source>
</evidence>
<keyword evidence="8" id="KW-0411">Iron-sulfur</keyword>
<dbReference type="Pfam" id="PF07730">
    <property type="entry name" value="HisKA_3"/>
    <property type="match status" value="1"/>
</dbReference>
<organism evidence="16">
    <name type="scientific">bioreactor metagenome</name>
    <dbReference type="NCBI Taxonomy" id="1076179"/>
    <lineage>
        <taxon>unclassified sequences</taxon>
        <taxon>metagenomes</taxon>
        <taxon>ecological metagenomes</taxon>
    </lineage>
</organism>
<dbReference type="InterPro" id="IPR011712">
    <property type="entry name" value="Sig_transdc_His_kin_sub3_dim/P"/>
</dbReference>
<dbReference type="GO" id="GO:0000976">
    <property type="term" value="F:transcription cis-regulatory region binding"/>
    <property type="evidence" value="ECO:0007669"/>
    <property type="project" value="TreeGrafter"/>
</dbReference>
<evidence type="ECO:0000256" key="3">
    <source>
        <dbReference type="ARBA" id="ARBA00017322"/>
    </source>
</evidence>
<dbReference type="Gene3D" id="3.40.50.2300">
    <property type="match status" value="2"/>
</dbReference>
<evidence type="ECO:0000256" key="13">
    <source>
        <dbReference type="ARBA" id="ARBA00030800"/>
    </source>
</evidence>
<comment type="subcellular location">
    <subcellularLocation>
        <location evidence="2">Cytoplasm</location>
    </subcellularLocation>
</comment>
<dbReference type="PROSITE" id="PS50109">
    <property type="entry name" value="HIS_KIN"/>
    <property type="match status" value="1"/>
</dbReference>
<name>A0A644YCB2_9ZZZZ</name>
<dbReference type="InterPro" id="IPR004358">
    <property type="entry name" value="Sig_transdc_His_kin-like_C"/>
</dbReference>
<evidence type="ECO:0000256" key="9">
    <source>
        <dbReference type="ARBA" id="ARBA00023015"/>
    </source>
</evidence>
<dbReference type="GO" id="GO:0046983">
    <property type="term" value="F:protein dimerization activity"/>
    <property type="evidence" value="ECO:0007669"/>
    <property type="project" value="InterPro"/>
</dbReference>
<dbReference type="SUPFAM" id="SSF55874">
    <property type="entry name" value="ATPase domain of HSP90 chaperone/DNA topoisomerase II/histidine kinase"/>
    <property type="match status" value="1"/>
</dbReference>
<evidence type="ECO:0000256" key="5">
    <source>
        <dbReference type="ARBA" id="ARBA00022490"/>
    </source>
</evidence>
<feature type="domain" description="Histidine kinase" evidence="15">
    <location>
        <begin position="511"/>
        <end position="701"/>
    </location>
</feature>
<evidence type="ECO:0000256" key="12">
    <source>
        <dbReference type="ARBA" id="ARBA00024827"/>
    </source>
</evidence>
<dbReference type="GO" id="GO:0005737">
    <property type="term" value="C:cytoplasm"/>
    <property type="evidence" value="ECO:0007669"/>
    <property type="project" value="UniProtKB-SubCell"/>
</dbReference>
<dbReference type="PANTHER" id="PTHR30146:SF24">
    <property type="entry name" value="XYLOSE OPERON REGULATORY PROTEIN"/>
    <property type="match status" value="1"/>
</dbReference>
<keyword evidence="9" id="KW-0805">Transcription regulation</keyword>
<dbReference type="Pfam" id="PF02518">
    <property type="entry name" value="HATPase_c"/>
    <property type="match status" value="1"/>
</dbReference>
<comment type="cofactor">
    <cofactor evidence="1">
        <name>[4Fe-4S] cluster</name>
        <dbReference type="ChEBI" id="CHEBI:49883"/>
    </cofactor>
</comment>
<evidence type="ECO:0000256" key="8">
    <source>
        <dbReference type="ARBA" id="ARBA00023014"/>
    </source>
</evidence>
<dbReference type="GO" id="GO:0051539">
    <property type="term" value="F:4 iron, 4 sulfur cluster binding"/>
    <property type="evidence" value="ECO:0007669"/>
    <property type="project" value="UniProtKB-KW"/>
</dbReference>
<dbReference type="PANTHER" id="PTHR30146">
    <property type="entry name" value="LACI-RELATED TRANSCRIPTIONAL REPRESSOR"/>
    <property type="match status" value="1"/>
</dbReference>
<dbReference type="Pfam" id="PF13377">
    <property type="entry name" value="Peripla_BP_3"/>
    <property type="match status" value="1"/>
</dbReference>
<evidence type="ECO:0000256" key="7">
    <source>
        <dbReference type="ARBA" id="ARBA00023004"/>
    </source>
</evidence>
<dbReference type="GO" id="GO:0016020">
    <property type="term" value="C:membrane"/>
    <property type="evidence" value="ECO:0007669"/>
    <property type="project" value="InterPro"/>
</dbReference>
<dbReference type="InterPro" id="IPR036890">
    <property type="entry name" value="HATPase_C_sf"/>
</dbReference>